<dbReference type="InterPro" id="IPR001314">
    <property type="entry name" value="Peptidase_S1A"/>
</dbReference>
<accession>A0A9W8CLA7</accession>
<keyword evidence="3" id="KW-0732">Signal</keyword>
<dbReference type="EMBL" id="JANBOH010000015">
    <property type="protein sequence ID" value="KAJ1647963.1"/>
    <property type="molecule type" value="Genomic_DNA"/>
</dbReference>
<dbReference type="InterPro" id="IPR043504">
    <property type="entry name" value="Peptidase_S1_PA_chymotrypsin"/>
</dbReference>
<keyword evidence="6" id="KW-1185">Reference proteome</keyword>
<dbReference type="InterPro" id="IPR018114">
    <property type="entry name" value="TRYPSIN_HIS"/>
</dbReference>
<dbReference type="Gene3D" id="2.40.10.10">
    <property type="entry name" value="Trypsin-like serine proteases"/>
    <property type="match status" value="1"/>
</dbReference>
<evidence type="ECO:0000313" key="5">
    <source>
        <dbReference type="EMBL" id="KAJ1647963.1"/>
    </source>
</evidence>
<dbReference type="PANTHER" id="PTHR24276:SF98">
    <property type="entry name" value="FI18310P1-RELATED"/>
    <property type="match status" value="1"/>
</dbReference>
<proteinExistence type="inferred from homology"/>
<evidence type="ECO:0000256" key="3">
    <source>
        <dbReference type="SAM" id="SignalP"/>
    </source>
</evidence>
<protein>
    <submittedName>
        <fullName evidence="5">Serine-type endopeptidase activity protein</fullName>
    </submittedName>
</protein>
<name>A0A9W8CLA7_9FUNG</name>
<feature type="domain" description="Peptidase S1" evidence="4">
    <location>
        <begin position="33"/>
        <end position="275"/>
    </location>
</feature>
<comment type="similarity">
    <text evidence="1">Belongs to the peptidase S1 family.</text>
</comment>
<dbReference type="PANTHER" id="PTHR24276">
    <property type="entry name" value="POLYSERASE-RELATED"/>
    <property type="match status" value="1"/>
</dbReference>
<gene>
    <name evidence="5" type="primary">PRSS8</name>
    <name evidence="5" type="ORF">LPJ64_000711</name>
</gene>
<keyword evidence="2" id="KW-1015">Disulfide bond</keyword>
<dbReference type="AlphaFoldDB" id="A0A9W8CLA7"/>
<dbReference type="PROSITE" id="PS50240">
    <property type="entry name" value="TRYPSIN_DOM"/>
    <property type="match status" value="1"/>
</dbReference>
<feature type="signal peptide" evidence="3">
    <location>
        <begin position="1"/>
        <end position="18"/>
    </location>
</feature>
<dbReference type="GO" id="GO:0004252">
    <property type="term" value="F:serine-type endopeptidase activity"/>
    <property type="evidence" value="ECO:0007669"/>
    <property type="project" value="InterPro"/>
</dbReference>
<evidence type="ECO:0000313" key="6">
    <source>
        <dbReference type="Proteomes" id="UP001145021"/>
    </source>
</evidence>
<evidence type="ECO:0000259" key="4">
    <source>
        <dbReference type="PROSITE" id="PS50240"/>
    </source>
</evidence>
<dbReference type="Pfam" id="PF00089">
    <property type="entry name" value="Trypsin"/>
    <property type="match status" value="1"/>
</dbReference>
<dbReference type="InterPro" id="IPR009003">
    <property type="entry name" value="Peptidase_S1_PA"/>
</dbReference>
<dbReference type="InterPro" id="IPR001254">
    <property type="entry name" value="Trypsin_dom"/>
</dbReference>
<organism evidence="5 6">
    <name type="scientific">Coemansia asiatica</name>
    <dbReference type="NCBI Taxonomy" id="1052880"/>
    <lineage>
        <taxon>Eukaryota</taxon>
        <taxon>Fungi</taxon>
        <taxon>Fungi incertae sedis</taxon>
        <taxon>Zoopagomycota</taxon>
        <taxon>Kickxellomycotina</taxon>
        <taxon>Kickxellomycetes</taxon>
        <taxon>Kickxellales</taxon>
        <taxon>Kickxellaceae</taxon>
        <taxon>Coemansia</taxon>
    </lineage>
</organism>
<comment type="caution">
    <text evidence="5">The sequence shown here is derived from an EMBL/GenBank/DDBJ whole genome shotgun (WGS) entry which is preliminary data.</text>
</comment>
<dbReference type="GO" id="GO:0006508">
    <property type="term" value="P:proteolysis"/>
    <property type="evidence" value="ECO:0007669"/>
    <property type="project" value="InterPro"/>
</dbReference>
<feature type="chain" id="PRO_5040745565" evidence="3">
    <location>
        <begin position="19"/>
        <end position="308"/>
    </location>
</feature>
<evidence type="ECO:0000256" key="1">
    <source>
        <dbReference type="ARBA" id="ARBA00007664"/>
    </source>
</evidence>
<evidence type="ECO:0000256" key="2">
    <source>
        <dbReference type="ARBA" id="ARBA00023157"/>
    </source>
</evidence>
<dbReference type="PROSITE" id="PS00134">
    <property type="entry name" value="TRYPSIN_HIS"/>
    <property type="match status" value="1"/>
</dbReference>
<sequence length="308" mass="33442">MQIRLVSLLFLYAASVLGATINTLNSTISNERIIGGIQSAPGAFPSAVSLVIRMPGGIGICGGTLITDSLVLTAGHCVYNYATDKPWPASDMHIGYGDNLVDQQEITEGLDVYLHPQFDPSEPKNDIAIIRISPILSGNVQAAQIYTGNLNPGMRLTAIGWGKTSNSPSVRLPNALQQTEIVIGYKDTCSQFLPSYESSNGPQICTENRLNKGSDTCQADSGTGVFATVNGRHYLAGLTSYGANLAGDPACALDDGFAIYTHVAYYRSFIDHVTGLAAKRRHRRLHRHRRHKAKTQSVRHTKDYFINF</sequence>
<dbReference type="InterPro" id="IPR050430">
    <property type="entry name" value="Peptidase_S1"/>
</dbReference>
<reference evidence="5" key="1">
    <citation type="submission" date="2022-07" db="EMBL/GenBank/DDBJ databases">
        <title>Phylogenomic reconstructions and comparative analyses of Kickxellomycotina fungi.</title>
        <authorList>
            <person name="Reynolds N.K."/>
            <person name="Stajich J.E."/>
            <person name="Barry K."/>
            <person name="Grigoriev I.V."/>
            <person name="Crous P."/>
            <person name="Smith M.E."/>
        </authorList>
    </citation>
    <scope>NUCLEOTIDE SEQUENCE</scope>
    <source>
        <strain evidence="5">NBRC 105413</strain>
    </source>
</reference>
<dbReference type="SUPFAM" id="SSF50494">
    <property type="entry name" value="Trypsin-like serine proteases"/>
    <property type="match status" value="1"/>
</dbReference>
<dbReference type="Proteomes" id="UP001145021">
    <property type="component" value="Unassembled WGS sequence"/>
</dbReference>
<dbReference type="CDD" id="cd00190">
    <property type="entry name" value="Tryp_SPc"/>
    <property type="match status" value="1"/>
</dbReference>
<dbReference type="SMART" id="SM00020">
    <property type="entry name" value="Tryp_SPc"/>
    <property type="match status" value="1"/>
</dbReference>
<dbReference type="PRINTS" id="PR00722">
    <property type="entry name" value="CHYMOTRYPSIN"/>
</dbReference>